<keyword evidence="4" id="KW-0479">Metal-binding</keyword>
<evidence type="ECO:0000256" key="1">
    <source>
        <dbReference type="ARBA" id="ARBA00001946"/>
    </source>
</evidence>
<protein>
    <recommendedName>
        <fullName evidence="12">DAGKc domain-containing protein</fullName>
    </recommendedName>
</protein>
<evidence type="ECO:0000256" key="4">
    <source>
        <dbReference type="ARBA" id="ARBA00022723"/>
    </source>
</evidence>
<dbReference type="GO" id="GO:0005886">
    <property type="term" value="C:plasma membrane"/>
    <property type="evidence" value="ECO:0007669"/>
    <property type="project" value="TreeGrafter"/>
</dbReference>
<dbReference type="Pfam" id="PF19279">
    <property type="entry name" value="YegS_C"/>
    <property type="match status" value="1"/>
</dbReference>
<dbReference type="GO" id="GO:0016301">
    <property type="term" value="F:kinase activity"/>
    <property type="evidence" value="ECO:0007669"/>
    <property type="project" value="UniProtKB-KW"/>
</dbReference>
<keyword evidence="2" id="KW-0444">Lipid biosynthesis</keyword>
<evidence type="ECO:0000313" key="13">
    <source>
        <dbReference type="EMBL" id="AEE13266.1"/>
    </source>
</evidence>
<dbReference type="GO" id="GO:0008654">
    <property type="term" value="P:phospholipid biosynthetic process"/>
    <property type="evidence" value="ECO:0007669"/>
    <property type="project" value="UniProtKB-KW"/>
</dbReference>
<proteinExistence type="predicted"/>
<dbReference type="PANTHER" id="PTHR12358:SF106">
    <property type="entry name" value="LIPID KINASE YEGS"/>
    <property type="match status" value="1"/>
</dbReference>
<evidence type="ECO:0000256" key="5">
    <source>
        <dbReference type="ARBA" id="ARBA00022741"/>
    </source>
</evidence>
<evidence type="ECO:0000256" key="2">
    <source>
        <dbReference type="ARBA" id="ARBA00022516"/>
    </source>
</evidence>
<keyword evidence="8" id="KW-0460">Magnesium</keyword>
<name>F4KMG7_PORAD</name>
<dbReference type="HOGENOM" id="CLU_045532_1_2_10"/>
<dbReference type="InterPro" id="IPR050187">
    <property type="entry name" value="Lipid_Phosphate_FormReg"/>
</dbReference>
<dbReference type="InterPro" id="IPR001206">
    <property type="entry name" value="Diacylglycerol_kinase_cat_dom"/>
</dbReference>
<dbReference type="InterPro" id="IPR016064">
    <property type="entry name" value="NAD/diacylglycerol_kinase_sf"/>
</dbReference>
<dbReference type="Gene3D" id="2.60.200.40">
    <property type="match status" value="1"/>
</dbReference>
<sequence>MLSSQKKYLVIINPISGTSRKTSLPELAFNMLSDNDSELYFVYTNGEGHADRIIKDIAGQGFDTVIAIGGDGTINEVANAVRPTDMSLGIVPMGSGNGLARSLDIPLDPEAALEVIRRGYVKRIDCCEADGVPFFVTFGVGFDAQVTASYDQKNFRGPLSYVLSTVDQFIKHKSSLYRLHLNGEVIEQKAFLVTCANADQYGNNAIIAPDAELDDGLFDVVVIRDMSLLKAPQVAISLFTKRVDESASIDIYRTDHLIIEREKEDYAQVDGELIELGRRIEITIQKQQLPILVPLPKS</sequence>
<reference evidence="14" key="1">
    <citation type="submission" date="2011-04" db="EMBL/GenBank/DDBJ databases">
        <title>The complete genome of Porphyromonas asaccharolytica DSM 20707.</title>
        <authorList>
            <person name="Lucas S."/>
            <person name="Han J."/>
            <person name="Lapidus A."/>
            <person name="Bruce D."/>
            <person name="Goodwin L."/>
            <person name="Pitluck S."/>
            <person name="Peters L."/>
            <person name="Kyrpides N."/>
            <person name="Mavromatis K."/>
            <person name="Ivanova N."/>
            <person name="Ovchinnikova G."/>
            <person name="Pagani I."/>
            <person name="Lu M."/>
            <person name="Detter J.C."/>
            <person name="Tapia R."/>
            <person name="Han C."/>
            <person name="Land M."/>
            <person name="Hauser L."/>
            <person name="Markowitz V."/>
            <person name="Cheng J.-F."/>
            <person name="Hugenholtz P."/>
            <person name="Woyke T."/>
            <person name="Wu D."/>
            <person name="Gronow S."/>
            <person name="Wellnitz S."/>
            <person name="Brambilla E."/>
            <person name="Klenk H.-P."/>
            <person name="Eisen J.A."/>
        </authorList>
    </citation>
    <scope>NUCLEOTIDE SEQUENCE [LARGE SCALE GENOMIC DNA]</scope>
    <source>
        <strain evidence="14">ATCC 25260 / DSM 20707 / VPI 4198</strain>
    </source>
</reference>
<dbReference type="InterPro" id="IPR045540">
    <property type="entry name" value="YegS/DAGK_C"/>
</dbReference>
<gene>
    <name evidence="13" type="ordered locus">Poras_1327</name>
</gene>
<dbReference type="AlphaFoldDB" id="F4KMG7"/>
<dbReference type="PANTHER" id="PTHR12358">
    <property type="entry name" value="SPHINGOSINE KINASE"/>
    <property type="match status" value="1"/>
</dbReference>
<dbReference type="SUPFAM" id="SSF111331">
    <property type="entry name" value="NAD kinase/diacylglycerol kinase-like"/>
    <property type="match status" value="1"/>
</dbReference>
<evidence type="ECO:0000256" key="6">
    <source>
        <dbReference type="ARBA" id="ARBA00022777"/>
    </source>
</evidence>
<keyword evidence="6" id="KW-0418">Kinase</keyword>
<keyword evidence="5" id="KW-0547">Nucleotide-binding</keyword>
<dbReference type="KEGG" id="pah:Poras_1327"/>
<dbReference type="NCBIfam" id="TIGR00147">
    <property type="entry name" value="YegS/Rv2252/BmrU family lipid kinase"/>
    <property type="match status" value="1"/>
</dbReference>
<evidence type="ECO:0000313" key="14">
    <source>
        <dbReference type="Proteomes" id="UP000006545"/>
    </source>
</evidence>
<keyword evidence="14" id="KW-1185">Reference proteome</keyword>
<evidence type="ECO:0000256" key="10">
    <source>
        <dbReference type="ARBA" id="ARBA00023209"/>
    </source>
</evidence>
<evidence type="ECO:0000256" key="7">
    <source>
        <dbReference type="ARBA" id="ARBA00022840"/>
    </source>
</evidence>
<dbReference type="GO" id="GO:0046872">
    <property type="term" value="F:metal ion binding"/>
    <property type="evidence" value="ECO:0007669"/>
    <property type="project" value="UniProtKB-KW"/>
</dbReference>
<comment type="cofactor">
    <cofactor evidence="1">
        <name>Mg(2+)</name>
        <dbReference type="ChEBI" id="CHEBI:18420"/>
    </cofactor>
</comment>
<dbReference type="EMBL" id="CP002689">
    <property type="protein sequence ID" value="AEE13266.1"/>
    <property type="molecule type" value="Genomic_DNA"/>
</dbReference>
<dbReference type="GO" id="GO:0005524">
    <property type="term" value="F:ATP binding"/>
    <property type="evidence" value="ECO:0007669"/>
    <property type="project" value="UniProtKB-KW"/>
</dbReference>
<evidence type="ECO:0000256" key="3">
    <source>
        <dbReference type="ARBA" id="ARBA00022679"/>
    </source>
</evidence>
<dbReference type="Gene3D" id="3.40.50.10330">
    <property type="entry name" value="Probable inorganic polyphosphate/atp-NAD kinase, domain 1"/>
    <property type="match status" value="1"/>
</dbReference>
<keyword evidence="10" id="KW-0594">Phospholipid biosynthesis</keyword>
<dbReference type="eggNOG" id="COG1597">
    <property type="taxonomic scope" value="Bacteria"/>
</dbReference>
<evidence type="ECO:0000256" key="8">
    <source>
        <dbReference type="ARBA" id="ARBA00022842"/>
    </source>
</evidence>
<feature type="domain" description="DAGKc" evidence="12">
    <location>
        <begin position="3"/>
        <end position="133"/>
    </location>
</feature>
<dbReference type="InterPro" id="IPR017438">
    <property type="entry name" value="ATP-NAD_kinase_N"/>
</dbReference>
<dbReference type="OrthoDB" id="9786026at2"/>
<dbReference type="STRING" id="879243.Poras_1327"/>
<dbReference type="RefSeq" id="WP_004330591.1">
    <property type="nucleotide sequence ID" value="NC_015501.1"/>
</dbReference>
<evidence type="ECO:0000256" key="9">
    <source>
        <dbReference type="ARBA" id="ARBA00023098"/>
    </source>
</evidence>
<dbReference type="PROSITE" id="PS50146">
    <property type="entry name" value="DAGK"/>
    <property type="match status" value="1"/>
</dbReference>
<dbReference type="Proteomes" id="UP000006545">
    <property type="component" value="Chromosome"/>
</dbReference>
<dbReference type="Pfam" id="PF00781">
    <property type="entry name" value="DAGK_cat"/>
    <property type="match status" value="1"/>
</dbReference>
<organism evidence="13 14">
    <name type="scientific">Porphyromonas asaccharolytica (strain ATCC 25260 / DSM 20707 / BCRC 10618 / CCUG 7834 / JCM 6326 / LMG 13178 / VPI 4198 / B440)</name>
    <name type="common">Bacteroides asaccharolyticus</name>
    <dbReference type="NCBI Taxonomy" id="879243"/>
    <lineage>
        <taxon>Bacteria</taxon>
        <taxon>Pseudomonadati</taxon>
        <taxon>Bacteroidota</taxon>
        <taxon>Bacteroidia</taxon>
        <taxon>Bacteroidales</taxon>
        <taxon>Porphyromonadaceae</taxon>
        <taxon>Porphyromonas</taxon>
    </lineage>
</organism>
<evidence type="ECO:0000256" key="11">
    <source>
        <dbReference type="ARBA" id="ARBA00023264"/>
    </source>
</evidence>
<accession>F4KMG7</accession>
<keyword evidence="11" id="KW-1208">Phospholipid metabolism</keyword>
<dbReference type="SMART" id="SM00046">
    <property type="entry name" value="DAGKc"/>
    <property type="match status" value="1"/>
</dbReference>
<keyword evidence="9" id="KW-0443">Lipid metabolism</keyword>
<keyword evidence="3" id="KW-0808">Transferase</keyword>
<dbReference type="InterPro" id="IPR005218">
    <property type="entry name" value="Diacylglycerol/lipid_kinase"/>
</dbReference>
<keyword evidence="7" id="KW-0067">ATP-binding</keyword>
<evidence type="ECO:0000259" key="12">
    <source>
        <dbReference type="PROSITE" id="PS50146"/>
    </source>
</evidence>